<keyword evidence="1" id="KW-1133">Transmembrane helix</keyword>
<dbReference type="EMBL" id="SSTJ01000006">
    <property type="protein sequence ID" value="THG37384.1"/>
    <property type="molecule type" value="Genomic_DNA"/>
</dbReference>
<accession>A0A4S4G2Y7</accession>
<reference evidence="2 3" key="1">
    <citation type="submission" date="2019-04" db="EMBL/GenBank/DDBJ databases">
        <title>Microbes associate with the intestines of laboratory mice.</title>
        <authorList>
            <person name="Navarre W."/>
            <person name="Wong E."/>
            <person name="Huang K.C."/>
            <person name="Tropini C."/>
            <person name="Ng K."/>
            <person name="Yu B."/>
        </authorList>
    </citation>
    <scope>NUCLEOTIDE SEQUENCE [LARGE SCALE GENOMIC DNA]</scope>
    <source>
        <strain evidence="2 3">NM80_B27</strain>
    </source>
</reference>
<name>A0A4S4G2Y7_9ACTN</name>
<proteinExistence type="predicted"/>
<keyword evidence="1" id="KW-0812">Transmembrane</keyword>
<feature type="transmembrane region" description="Helical" evidence="1">
    <location>
        <begin position="57"/>
        <end position="77"/>
    </location>
</feature>
<sequence>MKERVNWNDYRAAMDDLPISNDFEARVCAVASRVPAAAPPKRKQHAGWGGLGRSRAAFARAAVVAVACLALAGTAYATVSLDDLAAIAAGAGDEEAAVAFAEAFTEGNGVAVDETQRVGDFDFTLCGVAMGRNFTAASPEVKVDRTYAVLAVSRADGEPITDEALAQADEAWLASGTPQADGSIEIDHSSTNRSEDGFSAGGPALADLFVTPVVAGDDDWSVGRKEYGLVSYDADGVMYLLADVADLRDVSGRAYLAVYRGWGQFPGDELFVQNPDGTVSFAEGVAGALFEIPKF</sequence>
<organism evidence="2 3">
    <name type="scientific">Adlercreutzia caecimuris</name>
    <dbReference type="NCBI Taxonomy" id="671266"/>
    <lineage>
        <taxon>Bacteria</taxon>
        <taxon>Bacillati</taxon>
        <taxon>Actinomycetota</taxon>
        <taxon>Coriobacteriia</taxon>
        <taxon>Eggerthellales</taxon>
        <taxon>Eggerthellaceae</taxon>
        <taxon>Adlercreutzia</taxon>
    </lineage>
</organism>
<protein>
    <recommendedName>
        <fullName evidence="4">DUF4179 domain-containing protein</fullName>
    </recommendedName>
</protein>
<keyword evidence="1" id="KW-0472">Membrane</keyword>
<gene>
    <name evidence="2" type="ORF">E5986_06390</name>
</gene>
<evidence type="ECO:0000313" key="2">
    <source>
        <dbReference type="EMBL" id="THG37384.1"/>
    </source>
</evidence>
<evidence type="ECO:0000313" key="3">
    <source>
        <dbReference type="Proteomes" id="UP000308978"/>
    </source>
</evidence>
<evidence type="ECO:0000256" key="1">
    <source>
        <dbReference type="SAM" id="Phobius"/>
    </source>
</evidence>
<dbReference type="Proteomes" id="UP000308978">
    <property type="component" value="Unassembled WGS sequence"/>
</dbReference>
<dbReference type="RefSeq" id="WP_136434344.1">
    <property type="nucleotide sequence ID" value="NZ_JAAWMV010000005.1"/>
</dbReference>
<dbReference type="AlphaFoldDB" id="A0A4S4G2Y7"/>
<comment type="caution">
    <text evidence="2">The sequence shown here is derived from an EMBL/GenBank/DDBJ whole genome shotgun (WGS) entry which is preliminary data.</text>
</comment>
<evidence type="ECO:0008006" key="4">
    <source>
        <dbReference type="Google" id="ProtNLM"/>
    </source>
</evidence>